<dbReference type="RefSeq" id="WP_189085323.1">
    <property type="nucleotide sequence ID" value="NZ_BMRJ01000002.1"/>
</dbReference>
<name>A0A918CK41_AGRME</name>
<reference evidence="1" key="1">
    <citation type="journal article" date="2014" name="Int. J. Syst. Evol. Microbiol.">
        <title>Complete genome sequence of Corynebacterium casei LMG S-19264T (=DSM 44701T), isolated from a smear-ripened cheese.</title>
        <authorList>
            <consortium name="US DOE Joint Genome Institute (JGI-PGF)"/>
            <person name="Walter F."/>
            <person name="Albersmeier A."/>
            <person name="Kalinowski J."/>
            <person name="Ruckert C."/>
        </authorList>
    </citation>
    <scope>NUCLEOTIDE SEQUENCE</scope>
    <source>
        <strain evidence="1">JCM 3346</strain>
    </source>
</reference>
<dbReference type="EMBL" id="BMRJ01000002">
    <property type="protein sequence ID" value="GGR27282.1"/>
    <property type="molecule type" value="Genomic_DNA"/>
</dbReference>
<reference evidence="1" key="2">
    <citation type="submission" date="2020-09" db="EMBL/GenBank/DDBJ databases">
        <authorList>
            <person name="Sun Q."/>
            <person name="Ohkuma M."/>
        </authorList>
    </citation>
    <scope>NUCLEOTIDE SEQUENCE</scope>
    <source>
        <strain evidence="1">JCM 3346</strain>
    </source>
</reference>
<accession>A0A918CK41</accession>
<evidence type="ECO:0000313" key="1">
    <source>
        <dbReference type="EMBL" id="GGR27282.1"/>
    </source>
</evidence>
<dbReference type="Proteomes" id="UP000610303">
    <property type="component" value="Unassembled WGS sequence"/>
</dbReference>
<dbReference type="AlphaFoldDB" id="A0A918CK41"/>
<keyword evidence="2" id="KW-1185">Reference proteome</keyword>
<sequence>MWLAGQAFLGTFLVVSANLRALFTFVEGEYLREAYGVEKKRAPHFSEYNRKWFKKPGEIAGPPGPETIPRN</sequence>
<comment type="caution">
    <text evidence="1">The sequence shown here is derived from an EMBL/GenBank/DDBJ whole genome shotgun (WGS) entry which is preliminary data.</text>
</comment>
<evidence type="ECO:0000313" key="2">
    <source>
        <dbReference type="Proteomes" id="UP000610303"/>
    </source>
</evidence>
<protein>
    <submittedName>
        <fullName evidence="1">Uncharacterized protein</fullName>
    </submittedName>
</protein>
<gene>
    <name evidence="1" type="ORF">GCM10010196_21060</name>
</gene>
<organism evidence="1 2">
    <name type="scientific">Agromyces mediolanus</name>
    <name type="common">Corynebacterium mediolanum</name>
    <dbReference type="NCBI Taxonomy" id="41986"/>
    <lineage>
        <taxon>Bacteria</taxon>
        <taxon>Bacillati</taxon>
        <taxon>Actinomycetota</taxon>
        <taxon>Actinomycetes</taxon>
        <taxon>Micrococcales</taxon>
        <taxon>Microbacteriaceae</taxon>
        <taxon>Agromyces</taxon>
    </lineage>
</organism>
<proteinExistence type="predicted"/>